<accession>A0AA38U9S7</accession>
<comment type="caution">
    <text evidence="2">The sequence shown here is derived from an EMBL/GenBank/DDBJ whole genome shotgun (WGS) entry which is preliminary data.</text>
</comment>
<proteinExistence type="predicted"/>
<feature type="region of interest" description="Disordered" evidence="1">
    <location>
        <begin position="214"/>
        <end position="241"/>
    </location>
</feature>
<dbReference type="Proteomes" id="UP001163846">
    <property type="component" value="Unassembled WGS sequence"/>
</dbReference>
<organism evidence="2 3">
    <name type="scientific">Lentinula raphanica</name>
    <dbReference type="NCBI Taxonomy" id="153919"/>
    <lineage>
        <taxon>Eukaryota</taxon>
        <taxon>Fungi</taxon>
        <taxon>Dikarya</taxon>
        <taxon>Basidiomycota</taxon>
        <taxon>Agaricomycotina</taxon>
        <taxon>Agaricomycetes</taxon>
        <taxon>Agaricomycetidae</taxon>
        <taxon>Agaricales</taxon>
        <taxon>Marasmiineae</taxon>
        <taxon>Omphalotaceae</taxon>
        <taxon>Lentinula</taxon>
    </lineage>
</organism>
<keyword evidence="3" id="KW-1185">Reference proteome</keyword>
<dbReference type="EMBL" id="MU806474">
    <property type="protein sequence ID" value="KAJ3834886.1"/>
    <property type="molecule type" value="Genomic_DNA"/>
</dbReference>
<evidence type="ECO:0000313" key="2">
    <source>
        <dbReference type="EMBL" id="KAJ3834886.1"/>
    </source>
</evidence>
<name>A0AA38U9S7_9AGAR</name>
<dbReference type="AlphaFoldDB" id="A0AA38U9S7"/>
<reference evidence="2" key="1">
    <citation type="submission" date="2022-08" db="EMBL/GenBank/DDBJ databases">
        <authorList>
            <consortium name="DOE Joint Genome Institute"/>
            <person name="Min B."/>
            <person name="Riley R."/>
            <person name="Sierra-Patev S."/>
            <person name="Naranjo-Ortiz M."/>
            <person name="Looney B."/>
            <person name="Konkel Z."/>
            <person name="Slot J.C."/>
            <person name="Sakamoto Y."/>
            <person name="Steenwyk J.L."/>
            <person name="Rokas A."/>
            <person name="Carro J."/>
            <person name="Camarero S."/>
            <person name="Ferreira P."/>
            <person name="Molpeceres G."/>
            <person name="Ruiz-Duenas F.J."/>
            <person name="Serrano A."/>
            <person name="Henrissat B."/>
            <person name="Drula E."/>
            <person name="Hughes K.W."/>
            <person name="Mata J.L."/>
            <person name="Ishikawa N.K."/>
            <person name="Vargas-Isla R."/>
            <person name="Ushijima S."/>
            <person name="Smith C.A."/>
            <person name="Ahrendt S."/>
            <person name="Andreopoulos W."/>
            <person name="He G."/>
            <person name="Labutti K."/>
            <person name="Lipzen A."/>
            <person name="Ng V."/>
            <person name="Sandor L."/>
            <person name="Barry K."/>
            <person name="Martinez A.T."/>
            <person name="Xiao Y."/>
            <person name="Gibbons J.G."/>
            <person name="Terashima K."/>
            <person name="Hibbett D.S."/>
            <person name="Grigoriev I.V."/>
        </authorList>
    </citation>
    <scope>NUCLEOTIDE SEQUENCE</scope>
    <source>
        <strain evidence="2">TFB9207</strain>
    </source>
</reference>
<sequence>MTSSVPHSNYTFEPSATPFPHYPPQFPYLSTVPAFSSPLSVPIFGQALVPISTGGLYPYYNSPLQIPYNPGTVRQYEPFQPSGNVHPSNIPAPPLSTVPSTTVSPNDRLSSTTVLPGGELRAQSSMGASFAAAPLVWPSTTSSREGDQSVRLFSAVPQNHSAPNLGTEPSVAGTSFPGITYQSTSTVRPELHAPASKTPFPSPSVSPTITIIPPSPKTAEKKSTDTPVPLPPPNTTAETWDGWINGNVIADFSWDDIEKTHDLMVHWARKDRGTRGTSGNEYAEEWSLGKKNTRCCLGVIVCENDECNTIIRPQTIPGGVQRQLLKRCRCNAKLRRVTCGVQMVIWTWKDGKHIENSGFHTHPRVTHLLHPLPNERVRFEELVDNNPSATPAQLLVGQRTLSGVRKSAANISPIYTNRDRIAKDRQRIINSAKYSGGDRFISGFHEFHQEHPHFIVHSIFGEINMICMQSDFMRARLLNGISQRHDEPVNGIVSDAAHGFWREQNSLLITSSVYDSELRCWMPVLFSYSDGASTEHYTRHFLVLMLSIGQSCTENKIPVKDEYFAGIMDFSQAEKG</sequence>
<evidence type="ECO:0008006" key="4">
    <source>
        <dbReference type="Google" id="ProtNLM"/>
    </source>
</evidence>
<protein>
    <recommendedName>
        <fullName evidence="4">GCM domain-containing protein</fullName>
    </recommendedName>
</protein>
<evidence type="ECO:0000256" key="1">
    <source>
        <dbReference type="SAM" id="MobiDB-lite"/>
    </source>
</evidence>
<evidence type="ECO:0000313" key="3">
    <source>
        <dbReference type="Proteomes" id="UP001163846"/>
    </source>
</evidence>
<gene>
    <name evidence="2" type="ORF">F5878DRAFT_588901</name>
</gene>